<feature type="domain" description="Gfo/Idh/MocA-like oxidoreductase N-terminal" evidence="2">
    <location>
        <begin position="15"/>
        <end position="116"/>
    </location>
</feature>
<organism evidence="4 5">
    <name type="scientific">Alicyclobacillus tolerans</name>
    <dbReference type="NCBI Taxonomy" id="90970"/>
    <lineage>
        <taxon>Bacteria</taxon>
        <taxon>Bacillati</taxon>
        <taxon>Bacillota</taxon>
        <taxon>Bacilli</taxon>
        <taxon>Bacillales</taxon>
        <taxon>Alicyclobacillaceae</taxon>
        <taxon>Alicyclobacillus</taxon>
    </lineage>
</organism>
<dbReference type="Pfam" id="PF01408">
    <property type="entry name" value="GFO_IDH_MocA"/>
    <property type="match status" value="1"/>
</dbReference>
<dbReference type="PANTHER" id="PTHR43818">
    <property type="entry name" value="BCDNA.GH03377"/>
    <property type="match status" value="1"/>
</dbReference>
<dbReference type="Gene3D" id="3.30.360.10">
    <property type="entry name" value="Dihydrodipicolinate Reductase, domain 2"/>
    <property type="match status" value="1"/>
</dbReference>
<dbReference type="InterPro" id="IPR036291">
    <property type="entry name" value="NAD(P)-bd_dom_sf"/>
</dbReference>
<sequence length="336" mass="37592">MMRVALLSGWHVHAAEYAQYAVNHSEVELHFIWDTDEIRGRAFAERFDAMYVQNLNDIWEQVDGVIIASPTNQHFALISEALKQGKHVFSEKVLAMNLDECRKIREILENKNVVLTLCLPRLSDAYFLYAVSALEQGLLGRLHSIRCRLHHDGILSSAEHPQGWLPAEFLDRSLTGGGALIDLGAHPIYLANRLAGTPVSVSALFSSFYSSDVEDQATVCVKYESGCVAVLETGFVSGQRSFLLELHGSDGSLMVDQQSVRIASRHLPHQAWQTPLLPKPLPHPFSQWVASVLHHEPQNTSWQDIEHLTLINDAAQLSHQKRRIVDISEIGGLQID</sequence>
<name>A0ABT9LZ34_9BACL</name>
<dbReference type="Pfam" id="PF22725">
    <property type="entry name" value="GFO_IDH_MocA_C3"/>
    <property type="match status" value="1"/>
</dbReference>
<accession>A0ABT9LZ34</accession>
<dbReference type="PANTHER" id="PTHR43818:SF11">
    <property type="entry name" value="BCDNA.GH03377"/>
    <property type="match status" value="1"/>
</dbReference>
<reference evidence="4 5" key="1">
    <citation type="submission" date="2023-07" db="EMBL/GenBank/DDBJ databases">
        <title>Genomic Encyclopedia of Type Strains, Phase IV (KMG-IV): sequencing the most valuable type-strain genomes for metagenomic binning, comparative biology and taxonomic classification.</title>
        <authorList>
            <person name="Goeker M."/>
        </authorList>
    </citation>
    <scope>NUCLEOTIDE SEQUENCE [LARGE SCALE GENOMIC DNA]</scope>
    <source>
        <strain evidence="4 5">DSM 25924</strain>
    </source>
</reference>
<dbReference type="InterPro" id="IPR000683">
    <property type="entry name" value="Gfo/Idh/MocA-like_OxRdtase_N"/>
</dbReference>
<dbReference type="Gene3D" id="3.40.50.720">
    <property type="entry name" value="NAD(P)-binding Rossmann-like Domain"/>
    <property type="match status" value="1"/>
</dbReference>
<keyword evidence="5" id="KW-1185">Reference proteome</keyword>
<evidence type="ECO:0000259" key="2">
    <source>
        <dbReference type="Pfam" id="PF01408"/>
    </source>
</evidence>
<dbReference type="InterPro" id="IPR050463">
    <property type="entry name" value="Gfo/Idh/MocA_oxidrdct_glycsds"/>
</dbReference>
<evidence type="ECO:0000259" key="3">
    <source>
        <dbReference type="Pfam" id="PF22725"/>
    </source>
</evidence>
<dbReference type="Proteomes" id="UP001229209">
    <property type="component" value="Unassembled WGS sequence"/>
</dbReference>
<dbReference type="SUPFAM" id="SSF51735">
    <property type="entry name" value="NAD(P)-binding Rossmann-fold domains"/>
    <property type="match status" value="1"/>
</dbReference>
<evidence type="ECO:0000256" key="1">
    <source>
        <dbReference type="ARBA" id="ARBA00023002"/>
    </source>
</evidence>
<dbReference type="InterPro" id="IPR055170">
    <property type="entry name" value="GFO_IDH_MocA-like_dom"/>
</dbReference>
<comment type="caution">
    <text evidence="4">The sequence shown here is derived from an EMBL/GenBank/DDBJ whole genome shotgun (WGS) entry which is preliminary data.</text>
</comment>
<feature type="domain" description="GFO/IDH/MocA-like oxidoreductase" evidence="3">
    <location>
        <begin position="128"/>
        <end position="253"/>
    </location>
</feature>
<evidence type="ECO:0000313" key="4">
    <source>
        <dbReference type="EMBL" id="MDP9729523.1"/>
    </source>
</evidence>
<protein>
    <submittedName>
        <fullName evidence="4">Dehydrogenase</fullName>
    </submittedName>
</protein>
<dbReference type="EMBL" id="JAURUO010000016">
    <property type="protein sequence ID" value="MDP9729523.1"/>
    <property type="molecule type" value="Genomic_DNA"/>
</dbReference>
<gene>
    <name evidence="4" type="ORF">J2S04_002497</name>
</gene>
<evidence type="ECO:0000313" key="5">
    <source>
        <dbReference type="Proteomes" id="UP001229209"/>
    </source>
</evidence>
<proteinExistence type="predicted"/>
<keyword evidence="1" id="KW-0560">Oxidoreductase</keyword>
<dbReference type="SUPFAM" id="SSF55347">
    <property type="entry name" value="Glyceraldehyde-3-phosphate dehydrogenase-like, C-terminal domain"/>
    <property type="match status" value="1"/>
</dbReference>